<evidence type="ECO:0000259" key="2">
    <source>
        <dbReference type="Pfam" id="PF00048"/>
    </source>
</evidence>
<dbReference type="InterPro" id="IPR001811">
    <property type="entry name" value="Chemokine_IL8-like_dom"/>
</dbReference>
<evidence type="ECO:0000256" key="1">
    <source>
        <dbReference type="ARBA" id="ARBA00022514"/>
    </source>
</evidence>
<dbReference type="AlphaFoldDB" id="A0A3B4TCE0"/>
<protein>
    <recommendedName>
        <fullName evidence="2">Chemokine interleukin-8-like domain-containing protein</fullName>
    </recommendedName>
</protein>
<evidence type="ECO:0000313" key="3">
    <source>
        <dbReference type="Ensembl" id="ENSSDUP00000003715.1"/>
    </source>
</evidence>
<feature type="domain" description="Chemokine interleukin-8-like" evidence="2">
    <location>
        <begin position="37"/>
        <end position="88"/>
    </location>
</feature>
<reference evidence="3" key="2">
    <citation type="submission" date="2025-09" db="UniProtKB">
        <authorList>
            <consortium name="Ensembl"/>
        </authorList>
    </citation>
    <scope>IDENTIFICATION</scope>
</reference>
<dbReference type="Gene3D" id="2.40.50.40">
    <property type="match status" value="1"/>
</dbReference>
<dbReference type="Ensembl" id="ENSSDUT00000003797.1">
    <property type="protein sequence ID" value="ENSSDUP00000003715.1"/>
    <property type="gene ID" value="ENSSDUG00000002809.1"/>
</dbReference>
<sequence>MLTLPVFKLPPSVCLSLSLSLSLSGSRFPNRRRVPLCCTEVSSTDLSADVTGEPTIQHAHGPCVKALIFRTDKGKVCVDPKAAWTKDCELLIITGTNTHTDMRAVTGHKSINSPSIKKN</sequence>
<dbReference type="InterPro" id="IPR036048">
    <property type="entry name" value="Interleukin_8-like_sf"/>
</dbReference>
<dbReference type="GO" id="GO:0005615">
    <property type="term" value="C:extracellular space"/>
    <property type="evidence" value="ECO:0007669"/>
    <property type="project" value="UniProtKB-KW"/>
</dbReference>
<dbReference type="OMA" id="ALIFRTD"/>
<dbReference type="SUPFAM" id="SSF54117">
    <property type="entry name" value="Interleukin 8-like chemokines"/>
    <property type="match status" value="1"/>
</dbReference>
<reference evidence="3" key="1">
    <citation type="submission" date="2025-08" db="UniProtKB">
        <authorList>
            <consortium name="Ensembl"/>
        </authorList>
    </citation>
    <scope>IDENTIFICATION</scope>
</reference>
<name>A0A3B4TCE0_SERDU</name>
<dbReference type="GO" id="GO:0008009">
    <property type="term" value="F:chemokine activity"/>
    <property type="evidence" value="ECO:0007669"/>
    <property type="project" value="InterPro"/>
</dbReference>
<dbReference type="Pfam" id="PF00048">
    <property type="entry name" value="IL8"/>
    <property type="match status" value="1"/>
</dbReference>
<evidence type="ECO:0000313" key="4">
    <source>
        <dbReference type="Proteomes" id="UP000261420"/>
    </source>
</evidence>
<keyword evidence="4" id="KW-1185">Reference proteome</keyword>
<dbReference type="Proteomes" id="UP000261420">
    <property type="component" value="Unplaced"/>
</dbReference>
<proteinExistence type="predicted"/>
<accession>A0A3B4TCE0</accession>
<organism evidence="3 4">
    <name type="scientific">Seriola dumerili</name>
    <name type="common">Greater amberjack</name>
    <name type="synonym">Caranx dumerili</name>
    <dbReference type="NCBI Taxonomy" id="41447"/>
    <lineage>
        <taxon>Eukaryota</taxon>
        <taxon>Metazoa</taxon>
        <taxon>Chordata</taxon>
        <taxon>Craniata</taxon>
        <taxon>Vertebrata</taxon>
        <taxon>Euteleostomi</taxon>
        <taxon>Actinopterygii</taxon>
        <taxon>Neopterygii</taxon>
        <taxon>Teleostei</taxon>
        <taxon>Neoteleostei</taxon>
        <taxon>Acanthomorphata</taxon>
        <taxon>Carangaria</taxon>
        <taxon>Carangiformes</taxon>
        <taxon>Carangidae</taxon>
        <taxon>Seriola</taxon>
    </lineage>
</organism>
<dbReference type="GO" id="GO:0006955">
    <property type="term" value="P:immune response"/>
    <property type="evidence" value="ECO:0007669"/>
    <property type="project" value="InterPro"/>
</dbReference>
<dbReference type="GeneTree" id="ENSGT00940000179170"/>
<keyword evidence="1" id="KW-0202">Cytokine</keyword>